<dbReference type="SUPFAM" id="SSF48452">
    <property type="entry name" value="TPR-like"/>
    <property type="match status" value="2"/>
</dbReference>
<keyword evidence="2" id="KW-1185">Reference proteome</keyword>
<sequence>MADPTEPTTLPVRPLPIGAFPLPFGYLLLADREDTAQVRAALLAGRLPDEWPQSLRGHELALRGEIDAARAAMTGDDVVSRFNRFVIDPDHEDPDLLRAGLGPELSILVDVVLVAVGRLDAMPDHEGATGELAALALASRAAIAVEAGQPDAAAALLDEAAAATRVVYPAFAGVLYGACGQLQRQAGVLEAAAESMRAGLALLAGSELTVARAELHFELAAALHEQAGERRDLLTKAIHHYHCALQEISKEEAPELYAAAHANLATAYLTMPMVEASDQLRLGVAVGSLRAALTVYTPETHPQKWSSAQLNLANALVYAPSTHQGDNLVEAVELYEAVLASRDRDQDPLGHARVLANQGNALAHLGMFEHARANLVEARYTFEALHEYEAVTSVRGILDEIARHHAVTGTQA</sequence>
<evidence type="ECO:0008006" key="3">
    <source>
        <dbReference type="Google" id="ProtNLM"/>
    </source>
</evidence>
<dbReference type="EMBL" id="JBEZVE010000057">
    <property type="protein sequence ID" value="MEU3787877.1"/>
    <property type="molecule type" value="Genomic_DNA"/>
</dbReference>
<proteinExistence type="predicted"/>
<accession>A0ABV2ZZ78</accession>
<protein>
    <recommendedName>
        <fullName evidence="3">Tetratricopeptide repeat protein</fullName>
    </recommendedName>
</protein>
<evidence type="ECO:0000313" key="2">
    <source>
        <dbReference type="Proteomes" id="UP001550739"/>
    </source>
</evidence>
<name>A0ABV2ZZ78_9ACTN</name>
<dbReference type="InterPro" id="IPR011990">
    <property type="entry name" value="TPR-like_helical_dom_sf"/>
</dbReference>
<evidence type="ECO:0000313" key="1">
    <source>
        <dbReference type="EMBL" id="MEU3787877.1"/>
    </source>
</evidence>
<dbReference type="Proteomes" id="UP001550739">
    <property type="component" value="Unassembled WGS sequence"/>
</dbReference>
<comment type="caution">
    <text evidence="1">The sequence shown here is derived from an EMBL/GenBank/DDBJ whole genome shotgun (WGS) entry which is preliminary data.</text>
</comment>
<dbReference type="Gene3D" id="1.25.40.10">
    <property type="entry name" value="Tetratricopeptide repeat domain"/>
    <property type="match status" value="1"/>
</dbReference>
<reference evidence="1 2" key="1">
    <citation type="submission" date="2024-06" db="EMBL/GenBank/DDBJ databases">
        <title>The Natural Products Discovery Center: Release of the First 8490 Sequenced Strains for Exploring Actinobacteria Biosynthetic Diversity.</title>
        <authorList>
            <person name="Kalkreuter E."/>
            <person name="Kautsar S.A."/>
            <person name="Yang D."/>
            <person name="Bader C.D."/>
            <person name="Teijaro C.N."/>
            <person name="Fluegel L."/>
            <person name="Davis C.M."/>
            <person name="Simpson J.R."/>
            <person name="Lauterbach L."/>
            <person name="Steele A.D."/>
            <person name="Gui C."/>
            <person name="Meng S."/>
            <person name="Li G."/>
            <person name="Viehrig K."/>
            <person name="Ye F."/>
            <person name="Su P."/>
            <person name="Kiefer A.F."/>
            <person name="Nichols A."/>
            <person name="Cepeda A.J."/>
            <person name="Yan W."/>
            <person name="Fan B."/>
            <person name="Jiang Y."/>
            <person name="Adhikari A."/>
            <person name="Zheng C.-J."/>
            <person name="Schuster L."/>
            <person name="Cowan T.M."/>
            <person name="Smanski M.J."/>
            <person name="Chevrette M.G."/>
            <person name="De Carvalho L.P.S."/>
            <person name="Shen B."/>
        </authorList>
    </citation>
    <scope>NUCLEOTIDE SEQUENCE [LARGE SCALE GENOMIC DNA]</scope>
    <source>
        <strain evidence="1 2">NPDC033843</strain>
    </source>
</reference>
<organism evidence="1 2">
    <name type="scientific">Streptomyces sp. 900129855</name>
    <dbReference type="NCBI Taxonomy" id="3155129"/>
    <lineage>
        <taxon>Bacteria</taxon>
        <taxon>Bacillati</taxon>
        <taxon>Actinomycetota</taxon>
        <taxon>Actinomycetes</taxon>
        <taxon>Kitasatosporales</taxon>
        <taxon>Streptomycetaceae</taxon>
        <taxon>Streptomyces</taxon>
    </lineage>
</organism>
<dbReference type="RefSeq" id="WP_361710573.1">
    <property type="nucleotide sequence ID" value="NZ_JBEZVE010000057.1"/>
</dbReference>
<gene>
    <name evidence="1" type="ORF">AB0E89_46500</name>
</gene>